<comment type="cofactor">
    <cofactor evidence="2">
        <name>Mg(2+)</name>
        <dbReference type="ChEBI" id="CHEBI:18420"/>
    </cofactor>
</comment>
<evidence type="ECO:0000259" key="14">
    <source>
        <dbReference type="Pfam" id="PF02879"/>
    </source>
</evidence>
<feature type="region of interest" description="Disordered" evidence="10">
    <location>
        <begin position="281"/>
        <end position="307"/>
    </location>
</feature>
<dbReference type="Pfam" id="PF02880">
    <property type="entry name" value="PGM_PMM_III"/>
    <property type="match status" value="1"/>
</dbReference>
<evidence type="ECO:0000313" key="17">
    <source>
        <dbReference type="Proteomes" id="UP001408594"/>
    </source>
</evidence>
<proteinExistence type="inferred from homology"/>
<keyword evidence="11" id="KW-0472">Membrane</keyword>
<dbReference type="InterPro" id="IPR005846">
    <property type="entry name" value="A-D-PHexomutase_a/b/a-III"/>
</dbReference>
<dbReference type="PRINTS" id="PR00509">
    <property type="entry name" value="PGMPMM"/>
</dbReference>
<dbReference type="InterPro" id="IPR005843">
    <property type="entry name" value="A-D-PHexomutase_C"/>
</dbReference>
<evidence type="ECO:0000256" key="2">
    <source>
        <dbReference type="ARBA" id="ARBA00001946"/>
    </source>
</evidence>
<dbReference type="PROSITE" id="PS00710">
    <property type="entry name" value="PGM_PMM"/>
    <property type="match status" value="1"/>
</dbReference>
<feature type="compositionally biased region" description="Basic and acidic residues" evidence="10">
    <location>
        <begin position="285"/>
        <end position="298"/>
    </location>
</feature>
<evidence type="ECO:0000256" key="10">
    <source>
        <dbReference type="SAM" id="MobiDB-lite"/>
    </source>
</evidence>
<dbReference type="SUPFAM" id="SSF53738">
    <property type="entry name" value="Phosphoglucomutase, first 3 domains"/>
    <property type="match status" value="3"/>
</dbReference>
<keyword evidence="9" id="KW-0413">Isomerase</keyword>
<dbReference type="Pfam" id="PF02878">
    <property type="entry name" value="PGM_PMM_I"/>
    <property type="match status" value="1"/>
</dbReference>
<keyword evidence="11" id="KW-1133">Transmembrane helix</keyword>
<evidence type="ECO:0000256" key="3">
    <source>
        <dbReference type="ARBA" id="ARBA00004699"/>
    </source>
</evidence>
<dbReference type="InterPro" id="IPR005845">
    <property type="entry name" value="A-D-PHexomutase_a/b/a-II"/>
</dbReference>
<dbReference type="InterPro" id="IPR005841">
    <property type="entry name" value="Alpha-D-phosphohexomutase_SF"/>
</dbReference>
<evidence type="ECO:0000256" key="4">
    <source>
        <dbReference type="ARBA" id="ARBA00010231"/>
    </source>
</evidence>
<dbReference type="Gene3D" id="3.40.120.10">
    <property type="entry name" value="Alpha-D-Glucose-1,6-Bisphosphate, subunit A, domain 3"/>
    <property type="match status" value="3"/>
</dbReference>
<evidence type="ECO:0000256" key="7">
    <source>
        <dbReference type="ARBA" id="ARBA00022723"/>
    </source>
</evidence>
<dbReference type="InterPro" id="IPR036900">
    <property type="entry name" value="A-D-PHexomutase_C_sf"/>
</dbReference>
<dbReference type="SUPFAM" id="SSF55957">
    <property type="entry name" value="Phosphoglucomutase, C-terminal domain"/>
    <property type="match status" value="1"/>
</dbReference>
<feature type="domain" description="Alpha-D-phosphohexomutase C-terminal" evidence="12">
    <location>
        <begin position="743"/>
        <end position="814"/>
    </location>
</feature>
<evidence type="ECO:0000259" key="13">
    <source>
        <dbReference type="Pfam" id="PF02878"/>
    </source>
</evidence>
<comment type="similarity">
    <text evidence="4">Belongs to the phosphohexose mutase family.</text>
</comment>
<comment type="caution">
    <text evidence="16">The sequence shown here is derived from an EMBL/GenBank/DDBJ whole genome shotgun (WGS) entry which is preliminary data.</text>
</comment>
<organism evidence="16 17">
    <name type="scientific">Microbulbifer aestuariivivens</name>
    <dbReference type="NCBI Taxonomy" id="1908308"/>
    <lineage>
        <taxon>Bacteria</taxon>
        <taxon>Pseudomonadati</taxon>
        <taxon>Pseudomonadota</taxon>
        <taxon>Gammaproteobacteria</taxon>
        <taxon>Cellvibrionales</taxon>
        <taxon>Microbulbiferaceae</taxon>
        <taxon>Microbulbifer</taxon>
    </lineage>
</organism>
<feature type="domain" description="Alpha-D-phosphohexomutase alpha/beta/alpha" evidence="13">
    <location>
        <begin position="377"/>
        <end position="503"/>
    </location>
</feature>
<comment type="catalytic activity">
    <reaction evidence="1">
        <text>alpha-D-mannose 1-phosphate = D-mannose 6-phosphate</text>
        <dbReference type="Rhea" id="RHEA:11140"/>
        <dbReference type="ChEBI" id="CHEBI:58409"/>
        <dbReference type="ChEBI" id="CHEBI:58735"/>
        <dbReference type="EC" id="5.4.2.8"/>
    </reaction>
</comment>
<comment type="pathway">
    <text evidence="3">Nucleotide-sugar biosynthesis; GDP-alpha-D-mannose biosynthesis; alpha-D-mannose 1-phosphate from D-fructose 6-phosphate: step 2/2.</text>
</comment>
<feature type="region of interest" description="Disordered" evidence="10">
    <location>
        <begin position="332"/>
        <end position="357"/>
    </location>
</feature>
<evidence type="ECO:0000256" key="6">
    <source>
        <dbReference type="ARBA" id="ARBA00022553"/>
    </source>
</evidence>
<keyword evidence="8" id="KW-0460">Magnesium</keyword>
<evidence type="ECO:0000256" key="1">
    <source>
        <dbReference type="ARBA" id="ARBA00000586"/>
    </source>
</evidence>
<dbReference type="CDD" id="cd03089">
    <property type="entry name" value="PMM_PGM"/>
    <property type="match status" value="1"/>
</dbReference>
<feature type="transmembrane region" description="Helical" evidence="11">
    <location>
        <begin position="256"/>
        <end position="276"/>
    </location>
</feature>
<sequence>MAPKRKHTSPFHRQLLLPALLGAAFWIGGATILERSVLTPYNTASITDAAEKKAQAAAAELNTALERENRQLHSLIPVAVSQRGSDAANSAAPAGDIATSGFRVAVQKTFAAGTPRRAQYFTRGELQVGAGSAPELNFALIDLIKRTLNEGPQPLEILPTAGGKDWQQHRVLISGEDAVLVSQPFLQLETLLAGLADSDGEWLLLQQFPAGPVQTLWRAGQGSGPSGQAAVPGSHLRLAFSPDGDFVKDHSIDRRWLFGLSLIGLLATLVALVKFMPRSTPAPWERQRPRSAGAKESRYVQLDPEPDFDDPAEPAYDYGYDHSPAATFEPMSITPPADMSLAPGIEPTTGDSPSPQEQMRDQLRSQVTADMDFPAGVFRAYDIRGYAETEINEPFAYQLGRALGTMARQAGEELLMVARDGRNSSALLSRCLVEGILDTGCNAVDLGLAPSPLLYFACARGNNTSSGVVVTASHNPAEYNGFKIVLKGHPLAEDELQKLRSLMKIGPFDSGQGSYREQDIREHYIEEIFHDVALAGQPRLVIDAGNGATANLAPQLFEGLGCVVTPLFCEVDGNFPNHSPDPSRPENLQALIDKVAESGADLGIALDGDGDRVTLVSSSGRIAWADQLVMLLARDILTRNPGETVVFDVKCSRALGELVKQYGGRPLMWKTGHAPMKSKMLETGAILGGELSGHIFIKDRWFGFDDGMYAAARILEIMALREQSLDALLDSLPQMFNTPEVLLPVPEQEKFALIQALKERGQFPAANVNSIDGLRVEFADGWGLIRASNTGAALTLRFEAETEQALQRIFNEMRGQLAAVAPQLSLPDL</sequence>
<keyword evidence="6" id="KW-0597">Phosphoprotein</keyword>
<feature type="domain" description="Alpha-D-phosphohexomutase alpha/beta/alpha" evidence="14">
    <location>
        <begin position="524"/>
        <end position="619"/>
    </location>
</feature>
<evidence type="ECO:0000256" key="11">
    <source>
        <dbReference type="SAM" id="Phobius"/>
    </source>
</evidence>
<dbReference type="InterPro" id="IPR016066">
    <property type="entry name" value="A-D-PHexomutase_CS"/>
</dbReference>
<evidence type="ECO:0000256" key="5">
    <source>
        <dbReference type="ARBA" id="ARBA00012730"/>
    </source>
</evidence>
<dbReference type="Pfam" id="PF00408">
    <property type="entry name" value="PGM_PMM_IV"/>
    <property type="match status" value="1"/>
</dbReference>
<dbReference type="PANTHER" id="PTHR43771">
    <property type="entry name" value="PHOSPHOMANNOMUTASE"/>
    <property type="match status" value="1"/>
</dbReference>
<feature type="domain" description="Alpha-D-phosphohexomutase alpha/beta/alpha" evidence="15">
    <location>
        <begin position="625"/>
        <end position="734"/>
    </location>
</feature>
<dbReference type="Proteomes" id="UP001408594">
    <property type="component" value="Unassembled WGS sequence"/>
</dbReference>
<dbReference type="InterPro" id="IPR005844">
    <property type="entry name" value="A-D-PHexomutase_a/b/a-I"/>
</dbReference>
<dbReference type="Pfam" id="PF02879">
    <property type="entry name" value="PGM_PMM_II"/>
    <property type="match status" value="1"/>
</dbReference>
<dbReference type="PANTHER" id="PTHR43771:SF2">
    <property type="entry name" value="PHOSPHOMANNOMUTASE_PHOSPHOGLUCOMUTASE"/>
    <property type="match status" value="1"/>
</dbReference>
<dbReference type="EC" id="5.4.2.8" evidence="5"/>
<evidence type="ECO:0000256" key="8">
    <source>
        <dbReference type="ARBA" id="ARBA00022842"/>
    </source>
</evidence>
<dbReference type="RefSeq" id="WP_345551934.1">
    <property type="nucleotide sequence ID" value="NZ_BAABRT010000021.1"/>
</dbReference>
<evidence type="ECO:0000256" key="9">
    <source>
        <dbReference type="ARBA" id="ARBA00023235"/>
    </source>
</evidence>
<dbReference type="InterPro" id="IPR016055">
    <property type="entry name" value="A-D-PHexomutase_a/b/a-I/II/III"/>
</dbReference>
<name>A0ABP9WRQ5_9GAMM</name>
<keyword evidence="17" id="KW-1185">Reference proteome</keyword>
<keyword evidence="7" id="KW-0479">Metal-binding</keyword>
<accession>A0ABP9WRQ5</accession>
<gene>
    <name evidence="16" type="primary">glmM_2</name>
    <name evidence="16" type="ORF">Maes01_02463</name>
</gene>
<evidence type="ECO:0000313" key="16">
    <source>
        <dbReference type="EMBL" id="GAA5525890.1"/>
    </source>
</evidence>
<evidence type="ECO:0000259" key="12">
    <source>
        <dbReference type="Pfam" id="PF00408"/>
    </source>
</evidence>
<protein>
    <recommendedName>
        <fullName evidence="5">phosphomannomutase</fullName>
        <ecNumber evidence="5">5.4.2.8</ecNumber>
    </recommendedName>
</protein>
<reference evidence="16 17" key="1">
    <citation type="submission" date="2024-02" db="EMBL/GenBank/DDBJ databases">
        <title>Microbulbifer aestuariivivens NBRC 112533.</title>
        <authorList>
            <person name="Ichikawa N."/>
            <person name="Katano-Makiyama Y."/>
            <person name="Hidaka K."/>
        </authorList>
    </citation>
    <scope>NUCLEOTIDE SEQUENCE [LARGE SCALE GENOMIC DNA]</scope>
    <source>
        <strain evidence="16 17">NBRC 112533</strain>
    </source>
</reference>
<dbReference type="Gene3D" id="3.30.310.50">
    <property type="entry name" value="Alpha-D-phosphohexomutase, C-terminal domain"/>
    <property type="match status" value="1"/>
</dbReference>
<dbReference type="EMBL" id="BAABRT010000021">
    <property type="protein sequence ID" value="GAA5525890.1"/>
    <property type="molecule type" value="Genomic_DNA"/>
</dbReference>
<evidence type="ECO:0000259" key="15">
    <source>
        <dbReference type="Pfam" id="PF02880"/>
    </source>
</evidence>
<keyword evidence="11" id="KW-0812">Transmembrane</keyword>